<dbReference type="InterPro" id="IPR036874">
    <property type="entry name" value="Carbonic_anhydrase_sf"/>
</dbReference>
<comment type="cofactor">
    <cofactor evidence="6">
        <name>Zn(2+)</name>
        <dbReference type="ChEBI" id="CHEBI:29105"/>
    </cofactor>
    <text evidence="6">Binds 1 zinc ion per subunit.</text>
</comment>
<keyword evidence="3 6" id="KW-0862">Zinc</keyword>
<dbReference type="Proteomes" id="UP000242757">
    <property type="component" value="Unassembled WGS sequence"/>
</dbReference>
<feature type="binding site" evidence="6">
    <location>
        <position position="101"/>
    </location>
    <ligand>
        <name>Zn(2+)</name>
        <dbReference type="ChEBI" id="CHEBI:29105"/>
    </ligand>
</feature>
<evidence type="ECO:0000256" key="2">
    <source>
        <dbReference type="ARBA" id="ARBA00022723"/>
    </source>
</evidence>
<evidence type="ECO:0000256" key="4">
    <source>
        <dbReference type="ARBA" id="ARBA00023239"/>
    </source>
</evidence>
<dbReference type="PANTHER" id="PTHR11002:SF76">
    <property type="entry name" value="CARBONIC ANHYDRASE"/>
    <property type="match status" value="1"/>
</dbReference>
<dbReference type="SUPFAM" id="SSF53056">
    <property type="entry name" value="beta-carbonic anhydrase, cab"/>
    <property type="match status" value="1"/>
</dbReference>
<evidence type="ECO:0000256" key="5">
    <source>
        <dbReference type="ARBA" id="ARBA00048348"/>
    </source>
</evidence>
<dbReference type="PROSITE" id="PS00704">
    <property type="entry name" value="PROK_CO2_ANHYDRASE_1"/>
    <property type="match status" value="1"/>
</dbReference>
<dbReference type="RefSeq" id="WP_094201216.1">
    <property type="nucleotide sequence ID" value="NZ_NBIM01000004.1"/>
</dbReference>
<feature type="binding site" evidence="6">
    <location>
        <position position="98"/>
    </location>
    <ligand>
        <name>Zn(2+)</name>
        <dbReference type="ChEBI" id="CHEBI:29105"/>
    </ligand>
</feature>
<dbReference type="CDD" id="cd00883">
    <property type="entry name" value="beta_CA_cladeA"/>
    <property type="match status" value="1"/>
</dbReference>
<dbReference type="GO" id="GO:0004089">
    <property type="term" value="F:carbonate dehydratase activity"/>
    <property type="evidence" value="ECO:0007669"/>
    <property type="project" value="UniProtKB-UniRule"/>
</dbReference>
<dbReference type="GO" id="GO:0015976">
    <property type="term" value="P:carbon utilization"/>
    <property type="evidence" value="ECO:0007669"/>
    <property type="project" value="InterPro"/>
</dbReference>
<name>A0A233RDC6_9GAMM</name>
<sequence>MKELKHLFDNNRDWSERIKKEDPTFFEQLSLQQAPEYLWIGCSDSRVPANQLTGLLPGDVFVHRNVANLVVHTDFNCLSVVQYAVEVLKVKHIIICGHYGCGGVLAAMQNKELGLIDNWLRNIKDICHKHEDTLNAIEDQQVREDRMCELNVVEQVANLCHTTIVQNAWKQGQPLSVHGWVYGIKDGRLHDLDMCVSGMDQIPDVYRVFRQRVLGDEQ</sequence>
<comment type="caution">
    <text evidence="8">The sequence shown here is derived from an EMBL/GenBank/DDBJ whole genome shotgun (WGS) entry which is preliminary data.</text>
</comment>
<feature type="binding site" evidence="6">
    <location>
        <position position="44"/>
    </location>
    <ligand>
        <name>Zn(2+)</name>
        <dbReference type="ChEBI" id="CHEBI:29105"/>
    </ligand>
</feature>
<dbReference type="FunFam" id="3.40.1050.10:FF:000001">
    <property type="entry name" value="Carbonic anhydrase"/>
    <property type="match status" value="1"/>
</dbReference>
<dbReference type="EMBL" id="NBIM01000004">
    <property type="protein sequence ID" value="OXY81380.1"/>
    <property type="molecule type" value="Genomic_DNA"/>
</dbReference>
<dbReference type="InterPro" id="IPR001765">
    <property type="entry name" value="Carbonic_anhydrase"/>
</dbReference>
<reference evidence="8 9" key="1">
    <citation type="submission" date="2017-08" db="EMBL/GenBank/DDBJ databases">
        <title>A Genome Sequence of Oceanimonas doudoroffii ATCC 27123T.</title>
        <authorList>
            <person name="Brennan M.A."/>
            <person name="Maclea K.S."/>
            <person name="Mcclelland W.D."/>
            <person name="Trachtenberg A.M."/>
        </authorList>
    </citation>
    <scope>NUCLEOTIDE SEQUENCE [LARGE SCALE GENOMIC DNA]</scope>
    <source>
        <strain evidence="8 9">ATCC 27123</strain>
    </source>
</reference>
<keyword evidence="2 6" id="KW-0479">Metal-binding</keyword>
<dbReference type="NCBIfam" id="NF007756">
    <property type="entry name" value="PRK10437.1"/>
    <property type="match status" value="1"/>
</dbReference>
<dbReference type="GO" id="GO:0008270">
    <property type="term" value="F:zinc ion binding"/>
    <property type="evidence" value="ECO:0007669"/>
    <property type="project" value="UniProtKB-UniRule"/>
</dbReference>
<dbReference type="SMART" id="SM00947">
    <property type="entry name" value="Pro_CA"/>
    <property type="match status" value="1"/>
</dbReference>
<dbReference type="OrthoDB" id="9797527at2"/>
<keyword evidence="4 7" id="KW-0456">Lyase</keyword>
<dbReference type="PANTHER" id="PTHR11002">
    <property type="entry name" value="CARBONIC ANHYDRASE"/>
    <property type="match status" value="1"/>
</dbReference>
<dbReference type="Pfam" id="PF00484">
    <property type="entry name" value="Pro_CA"/>
    <property type="match status" value="1"/>
</dbReference>
<feature type="binding site" evidence="6">
    <location>
        <position position="42"/>
    </location>
    <ligand>
        <name>Zn(2+)</name>
        <dbReference type="ChEBI" id="CHEBI:29105"/>
    </ligand>
</feature>
<dbReference type="PROSITE" id="PS00705">
    <property type="entry name" value="PROK_CO2_ANHYDRASE_2"/>
    <property type="match status" value="1"/>
</dbReference>
<proteinExistence type="inferred from homology"/>
<evidence type="ECO:0000256" key="3">
    <source>
        <dbReference type="ARBA" id="ARBA00022833"/>
    </source>
</evidence>
<dbReference type="InterPro" id="IPR015892">
    <property type="entry name" value="Carbonic_anhydrase_CS"/>
</dbReference>
<protein>
    <recommendedName>
        <fullName evidence="7">Carbonic anhydrase</fullName>
        <ecNumber evidence="7">4.2.1.1</ecNumber>
    </recommendedName>
    <alternativeName>
        <fullName evidence="7">Carbonate dehydratase</fullName>
    </alternativeName>
</protein>
<dbReference type="Gene3D" id="3.40.1050.10">
    <property type="entry name" value="Carbonic anhydrase"/>
    <property type="match status" value="1"/>
</dbReference>
<comment type="function">
    <text evidence="7">Reversible hydration of carbon dioxide.</text>
</comment>
<comment type="similarity">
    <text evidence="1 7">Belongs to the beta-class carbonic anhydrase family.</text>
</comment>
<organism evidence="8 9">
    <name type="scientific">Oceanimonas doudoroffii</name>
    <dbReference type="NCBI Taxonomy" id="84158"/>
    <lineage>
        <taxon>Bacteria</taxon>
        <taxon>Pseudomonadati</taxon>
        <taxon>Pseudomonadota</taxon>
        <taxon>Gammaproteobacteria</taxon>
        <taxon>Aeromonadales</taxon>
        <taxon>Aeromonadaceae</taxon>
        <taxon>Oceanimonas</taxon>
    </lineage>
</organism>
<evidence type="ECO:0000256" key="7">
    <source>
        <dbReference type="RuleBase" id="RU003956"/>
    </source>
</evidence>
<gene>
    <name evidence="8" type="ORF">B6S08_12895</name>
</gene>
<evidence type="ECO:0000256" key="1">
    <source>
        <dbReference type="ARBA" id="ARBA00006217"/>
    </source>
</evidence>
<dbReference type="EC" id="4.2.1.1" evidence="7"/>
<comment type="catalytic activity">
    <reaction evidence="5 7">
        <text>hydrogencarbonate + H(+) = CO2 + H2O</text>
        <dbReference type="Rhea" id="RHEA:10748"/>
        <dbReference type="ChEBI" id="CHEBI:15377"/>
        <dbReference type="ChEBI" id="CHEBI:15378"/>
        <dbReference type="ChEBI" id="CHEBI:16526"/>
        <dbReference type="ChEBI" id="CHEBI:17544"/>
        <dbReference type="EC" id="4.2.1.1"/>
    </reaction>
</comment>
<evidence type="ECO:0000313" key="8">
    <source>
        <dbReference type="EMBL" id="OXY81380.1"/>
    </source>
</evidence>
<keyword evidence="9" id="KW-1185">Reference proteome</keyword>
<evidence type="ECO:0000313" key="9">
    <source>
        <dbReference type="Proteomes" id="UP000242757"/>
    </source>
</evidence>
<accession>A0A233RDC6</accession>
<evidence type="ECO:0000256" key="6">
    <source>
        <dbReference type="PIRSR" id="PIRSR601765-1"/>
    </source>
</evidence>
<dbReference type="AlphaFoldDB" id="A0A233RDC6"/>